<evidence type="ECO:0000313" key="3">
    <source>
        <dbReference type="Proteomes" id="UP001310890"/>
    </source>
</evidence>
<sequence length="78" mass="8100">MTFSLGAVFSRPWQAPPDAGAGRPVESSVPAVPADDRGGKIDEPRAIVLSATASSPGLPPSGRQDEKKVADDQDSRDI</sequence>
<comment type="caution">
    <text evidence="2">The sequence shown here is derived from an EMBL/GenBank/DDBJ whole genome shotgun (WGS) entry which is preliminary data.</text>
</comment>
<accession>A0AAN7TDK6</accession>
<feature type="region of interest" description="Disordered" evidence="1">
    <location>
        <begin position="1"/>
        <end position="78"/>
    </location>
</feature>
<protein>
    <submittedName>
        <fullName evidence="2">Uncharacterized protein</fullName>
    </submittedName>
</protein>
<reference evidence="2" key="1">
    <citation type="submission" date="2023-08" db="EMBL/GenBank/DDBJ databases">
        <title>Black Yeasts Isolated from many extreme environments.</title>
        <authorList>
            <person name="Coleine C."/>
            <person name="Stajich J.E."/>
            <person name="Selbmann L."/>
        </authorList>
    </citation>
    <scope>NUCLEOTIDE SEQUENCE</scope>
    <source>
        <strain evidence="2">CCFEE 5401</strain>
    </source>
</reference>
<feature type="compositionally biased region" description="Basic and acidic residues" evidence="1">
    <location>
        <begin position="34"/>
        <end position="45"/>
    </location>
</feature>
<gene>
    <name evidence="2" type="ORF">LTR62_006929</name>
</gene>
<evidence type="ECO:0000256" key="1">
    <source>
        <dbReference type="SAM" id="MobiDB-lite"/>
    </source>
</evidence>
<feature type="compositionally biased region" description="Basic and acidic residues" evidence="1">
    <location>
        <begin position="63"/>
        <end position="78"/>
    </location>
</feature>
<organism evidence="2 3">
    <name type="scientific">Meristemomyces frigidus</name>
    <dbReference type="NCBI Taxonomy" id="1508187"/>
    <lineage>
        <taxon>Eukaryota</taxon>
        <taxon>Fungi</taxon>
        <taxon>Dikarya</taxon>
        <taxon>Ascomycota</taxon>
        <taxon>Pezizomycotina</taxon>
        <taxon>Dothideomycetes</taxon>
        <taxon>Dothideomycetidae</taxon>
        <taxon>Mycosphaerellales</taxon>
        <taxon>Teratosphaeriaceae</taxon>
        <taxon>Meristemomyces</taxon>
    </lineage>
</organism>
<proteinExistence type="predicted"/>
<dbReference type="AlphaFoldDB" id="A0AAN7TDK6"/>
<dbReference type="EMBL" id="JAVRRL010000062">
    <property type="protein sequence ID" value="KAK5109578.1"/>
    <property type="molecule type" value="Genomic_DNA"/>
</dbReference>
<dbReference type="Proteomes" id="UP001310890">
    <property type="component" value="Unassembled WGS sequence"/>
</dbReference>
<name>A0AAN7TDK6_9PEZI</name>
<evidence type="ECO:0000313" key="2">
    <source>
        <dbReference type="EMBL" id="KAK5109578.1"/>
    </source>
</evidence>